<feature type="region of interest" description="Disordered" evidence="1">
    <location>
        <begin position="1"/>
        <end position="56"/>
    </location>
</feature>
<keyword evidence="3" id="KW-1185">Reference proteome</keyword>
<reference evidence="2" key="1">
    <citation type="submission" date="2018-03" db="EMBL/GenBank/DDBJ databases">
        <authorList>
            <person name="Guldener U."/>
        </authorList>
    </citation>
    <scope>NUCLEOTIDE SEQUENCE</scope>
</reference>
<evidence type="ECO:0000256" key="1">
    <source>
        <dbReference type="SAM" id="MobiDB-lite"/>
    </source>
</evidence>
<dbReference type="EMBL" id="ONZQ02000001">
    <property type="protein sequence ID" value="SPN97576.1"/>
    <property type="molecule type" value="Genomic_DNA"/>
</dbReference>
<sequence length="56" mass="5918">MTSTLSLRTAGDLVDRNKMMPITRTMGGPPGPATGGRGLDFKPVKLNPRRPALVLG</sequence>
<evidence type="ECO:0000313" key="3">
    <source>
        <dbReference type="Proteomes" id="UP001187682"/>
    </source>
</evidence>
<dbReference type="AlphaFoldDB" id="A0AAE8SRY3"/>
<dbReference type="Proteomes" id="UP001187682">
    <property type="component" value="Unassembled WGS sequence"/>
</dbReference>
<organism evidence="2 3">
    <name type="scientific">Cephalotrichum gorgonifer</name>
    <dbReference type="NCBI Taxonomy" id="2041049"/>
    <lineage>
        <taxon>Eukaryota</taxon>
        <taxon>Fungi</taxon>
        <taxon>Dikarya</taxon>
        <taxon>Ascomycota</taxon>
        <taxon>Pezizomycotina</taxon>
        <taxon>Sordariomycetes</taxon>
        <taxon>Hypocreomycetidae</taxon>
        <taxon>Microascales</taxon>
        <taxon>Microascaceae</taxon>
        <taxon>Cephalotrichum</taxon>
    </lineage>
</organism>
<name>A0AAE8SRY3_9PEZI</name>
<proteinExistence type="predicted"/>
<protein>
    <submittedName>
        <fullName evidence="2">Uncharacterized protein</fullName>
    </submittedName>
</protein>
<comment type="caution">
    <text evidence="2">The sequence shown here is derived from an EMBL/GenBank/DDBJ whole genome shotgun (WGS) entry which is preliminary data.</text>
</comment>
<accession>A0AAE8SRY3</accession>
<gene>
    <name evidence="2" type="ORF">DNG_01088</name>
</gene>
<evidence type="ECO:0000313" key="2">
    <source>
        <dbReference type="EMBL" id="SPN97576.1"/>
    </source>
</evidence>